<accession>A0A1I2KD49</accession>
<dbReference type="GeneID" id="90543941"/>
<gene>
    <name evidence="1" type="ORF">SAMN04487885_105103</name>
</gene>
<evidence type="ECO:0000313" key="2">
    <source>
        <dbReference type="Proteomes" id="UP000182135"/>
    </source>
</evidence>
<keyword evidence="2" id="KW-1185">Reference proteome</keyword>
<organism evidence="1 2">
    <name type="scientific">Clostridium cadaveris</name>
    <dbReference type="NCBI Taxonomy" id="1529"/>
    <lineage>
        <taxon>Bacteria</taxon>
        <taxon>Bacillati</taxon>
        <taxon>Bacillota</taxon>
        <taxon>Clostridia</taxon>
        <taxon>Eubacteriales</taxon>
        <taxon>Clostridiaceae</taxon>
        <taxon>Clostridium</taxon>
    </lineage>
</organism>
<sequence>MFNLVLDEQKENDDVTKIEDVTILVDKSLVEDFGGFNITCEAENGRGLSLEPVVKAEGGCSSCGGSCH</sequence>
<name>A0A1I2KD49_9CLOT</name>
<dbReference type="AlphaFoldDB" id="A0A1I2KD49"/>
<reference evidence="1 2" key="1">
    <citation type="submission" date="2016-10" db="EMBL/GenBank/DDBJ databases">
        <authorList>
            <person name="de Groot N.N."/>
        </authorList>
    </citation>
    <scope>NUCLEOTIDE SEQUENCE [LARGE SCALE GENOMIC DNA]</scope>
    <source>
        <strain evidence="1 2">NLAE-zl-G419</strain>
    </source>
</reference>
<protein>
    <submittedName>
        <fullName evidence="1">HesB-like selenoprotein</fullName>
    </submittedName>
</protein>
<dbReference type="EMBL" id="FOOE01000005">
    <property type="protein sequence ID" value="SFF64904.1"/>
    <property type="molecule type" value="Genomic_DNA"/>
</dbReference>
<dbReference type="STRING" id="1529.SAMN04487885_105103"/>
<evidence type="ECO:0000313" key="1">
    <source>
        <dbReference type="EMBL" id="SFF64904.1"/>
    </source>
</evidence>
<proteinExistence type="predicted"/>
<dbReference type="RefSeq" id="WP_230028994.1">
    <property type="nucleotide sequence ID" value="NZ_BAAACD010000045.1"/>
</dbReference>
<dbReference type="Proteomes" id="UP000182135">
    <property type="component" value="Unassembled WGS sequence"/>
</dbReference>